<dbReference type="FunFam" id="3.40.50.300:FF:000424">
    <property type="entry name" value="Structural maintenance of chromosomes 3"/>
    <property type="match status" value="1"/>
</dbReference>
<dbReference type="GO" id="GO:0005524">
    <property type="term" value="F:ATP binding"/>
    <property type="evidence" value="ECO:0007669"/>
    <property type="project" value="InterPro"/>
</dbReference>
<evidence type="ECO:0000256" key="3">
    <source>
        <dbReference type="ARBA" id="ARBA00022618"/>
    </source>
</evidence>
<dbReference type="PIRSF" id="PIRSF005719">
    <property type="entry name" value="SMC"/>
    <property type="match status" value="1"/>
</dbReference>
<comment type="similarity">
    <text evidence="2">Belongs to the SMC family. SMC3 subfamily.</text>
</comment>
<dbReference type="InterPro" id="IPR010935">
    <property type="entry name" value="SMC_hinge"/>
</dbReference>
<dbReference type="SMART" id="SM00968">
    <property type="entry name" value="SMC_hinge"/>
    <property type="match status" value="1"/>
</dbReference>
<feature type="region of interest" description="Disordered" evidence="10">
    <location>
        <begin position="384"/>
        <end position="425"/>
    </location>
</feature>
<evidence type="ECO:0000256" key="1">
    <source>
        <dbReference type="ARBA" id="ARBA00004123"/>
    </source>
</evidence>
<evidence type="ECO:0000259" key="11">
    <source>
        <dbReference type="SMART" id="SM00968"/>
    </source>
</evidence>
<dbReference type="InterPro" id="IPR024704">
    <property type="entry name" value="SMC"/>
</dbReference>
<keyword evidence="5 9" id="KW-0175">Coiled coil</keyword>
<dbReference type="SUPFAM" id="SSF75553">
    <property type="entry name" value="Smc hinge domain"/>
    <property type="match status" value="1"/>
</dbReference>
<dbReference type="PANTHER" id="PTHR43977">
    <property type="entry name" value="STRUCTURAL MAINTENANCE OF CHROMOSOMES PROTEIN 3"/>
    <property type="match status" value="1"/>
</dbReference>
<comment type="caution">
    <text evidence="12">The sequence shown here is derived from an EMBL/GenBank/DDBJ whole genome shotgun (WGS) entry which is preliminary data.</text>
</comment>
<name>A0AAV8UZF1_9RHOD</name>
<gene>
    <name evidence="12" type="ORF">NDN08_008073</name>
</gene>
<dbReference type="CDD" id="cd03272">
    <property type="entry name" value="ABC_SMC3_euk"/>
    <property type="match status" value="1"/>
</dbReference>
<evidence type="ECO:0000256" key="9">
    <source>
        <dbReference type="SAM" id="Coils"/>
    </source>
</evidence>
<dbReference type="AlphaFoldDB" id="A0AAV8UZF1"/>
<evidence type="ECO:0000256" key="4">
    <source>
        <dbReference type="ARBA" id="ARBA00022776"/>
    </source>
</evidence>
<feature type="coiled-coil region" evidence="9">
    <location>
        <begin position="186"/>
        <end position="371"/>
    </location>
</feature>
<evidence type="ECO:0000256" key="10">
    <source>
        <dbReference type="SAM" id="MobiDB-lite"/>
    </source>
</evidence>
<comment type="subcellular location">
    <subcellularLocation>
        <location evidence="1 8">Nucleus</location>
    </subcellularLocation>
</comment>
<dbReference type="GO" id="GO:0005634">
    <property type="term" value="C:nucleus"/>
    <property type="evidence" value="ECO:0007669"/>
    <property type="project" value="UniProtKB-SubCell"/>
</dbReference>
<evidence type="ECO:0000256" key="7">
    <source>
        <dbReference type="ARBA" id="ARBA00023306"/>
    </source>
</evidence>
<feature type="domain" description="SMC hinge" evidence="11">
    <location>
        <begin position="524"/>
        <end position="637"/>
    </location>
</feature>
<keyword evidence="7" id="KW-0131">Cell cycle</keyword>
<feature type="compositionally biased region" description="Basic and acidic residues" evidence="10">
    <location>
        <begin position="384"/>
        <end position="395"/>
    </location>
</feature>
<dbReference type="Proteomes" id="UP001157974">
    <property type="component" value="Unassembled WGS sequence"/>
</dbReference>
<keyword evidence="3" id="KW-0132">Cell division</keyword>
<dbReference type="GO" id="GO:0016887">
    <property type="term" value="F:ATP hydrolysis activity"/>
    <property type="evidence" value="ECO:0007669"/>
    <property type="project" value="InterPro"/>
</dbReference>
<protein>
    <recommendedName>
        <fullName evidence="8">Structural maintenance of chromosomes protein</fullName>
    </recommendedName>
</protein>
<dbReference type="GO" id="GO:0051301">
    <property type="term" value="P:cell division"/>
    <property type="evidence" value="ECO:0007669"/>
    <property type="project" value="UniProtKB-KW"/>
</dbReference>
<evidence type="ECO:0000256" key="6">
    <source>
        <dbReference type="ARBA" id="ARBA00023242"/>
    </source>
</evidence>
<keyword evidence="6 8" id="KW-0539">Nucleus</keyword>
<dbReference type="Pfam" id="PF02463">
    <property type="entry name" value="SMC_N"/>
    <property type="match status" value="1"/>
</dbReference>
<evidence type="ECO:0000256" key="2">
    <source>
        <dbReference type="ARBA" id="ARBA00005917"/>
    </source>
</evidence>
<evidence type="ECO:0000256" key="5">
    <source>
        <dbReference type="ARBA" id="ARBA00023054"/>
    </source>
</evidence>
<feature type="coiled-coil region" evidence="9">
    <location>
        <begin position="669"/>
        <end position="899"/>
    </location>
</feature>
<dbReference type="InterPro" id="IPR027417">
    <property type="entry name" value="P-loop_NTPase"/>
</dbReference>
<dbReference type="SUPFAM" id="SSF52540">
    <property type="entry name" value="P-loop containing nucleoside triphosphate hydrolases"/>
    <property type="match status" value="1"/>
</dbReference>
<evidence type="ECO:0000313" key="13">
    <source>
        <dbReference type="Proteomes" id="UP001157974"/>
    </source>
</evidence>
<evidence type="ECO:0000256" key="8">
    <source>
        <dbReference type="PIRNR" id="PIRNR005719"/>
    </source>
</evidence>
<keyword evidence="4" id="KW-0498">Mitosis</keyword>
<dbReference type="EMBL" id="JAMWBK010000002">
    <property type="protein sequence ID" value="KAJ8907971.1"/>
    <property type="molecule type" value="Genomic_DNA"/>
</dbReference>
<dbReference type="InterPro" id="IPR003395">
    <property type="entry name" value="RecF/RecN/SMC_N"/>
</dbReference>
<dbReference type="InterPro" id="IPR041741">
    <property type="entry name" value="SMC3_ABC_euk"/>
</dbReference>
<dbReference type="GO" id="GO:0051276">
    <property type="term" value="P:chromosome organization"/>
    <property type="evidence" value="ECO:0007669"/>
    <property type="project" value="InterPro"/>
</dbReference>
<reference evidence="12 13" key="1">
    <citation type="journal article" date="2023" name="Nat. Commun.">
        <title>Origin of minicircular mitochondrial genomes in red algae.</title>
        <authorList>
            <person name="Lee Y."/>
            <person name="Cho C.H."/>
            <person name="Lee Y.M."/>
            <person name="Park S.I."/>
            <person name="Yang J.H."/>
            <person name="West J.A."/>
            <person name="Bhattacharya D."/>
            <person name="Yoon H.S."/>
        </authorList>
    </citation>
    <scope>NUCLEOTIDE SEQUENCE [LARGE SCALE GENOMIC DNA]</scope>
    <source>
        <strain evidence="12 13">CCMP1338</strain>
        <tissue evidence="12">Whole cell</tissue>
    </source>
</reference>
<accession>A0AAV8UZF1</accession>
<proteinExistence type="inferred from homology"/>
<dbReference type="Gene3D" id="1.20.1060.20">
    <property type="match status" value="1"/>
</dbReference>
<feature type="compositionally biased region" description="Basic and acidic residues" evidence="10">
    <location>
        <begin position="407"/>
        <end position="416"/>
    </location>
</feature>
<dbReference type="GO" id="GO:0005694">
    <property type="term" value="C:chromosome"/>
    <property type="evidence" value="ECO:0007669"/>
    <property type="project" value="InterPro"/>
</dbReference>
<dbReference type="Pfam" id="PF06470">
    <property type="entry name" value="SMC_hinge"/>
    <property type="match status" value="1"/>
</dbReference>
<dbReference type="Gene3D" id="3.30.70.1620">
    <property type="match status" value="1"/>
</dbReference>
<keyword evidence="13" id="KW-1185">Reference proteome</keyword>
<organism evidence="12 13">
    <name type="scientific">Rhodosorus marinus</name>
    <dbReference type="NCBI Taxonomy" id="101924"/>
    <lineage>
        <taxon>Eukaryota</taxon>
        <taxon>Rhodophyta</taxon>
        <taxon>Stylonematophyceae</taxon>
        <taxon>Stylonematales</taxon>
        <taxon>Stylonemataceae</taxon>
        <taxon>Rhodosorus</taxon>
    </lineage>
</organism>
<dbReference type="Gene3D" id="3.40.50.300">
    <property type="entry name" value="P-loop containing nucleotide triphosphate hydrolases"/>
    <property type="match status" value="2"/>
</dbReference>
<evidence type="ECO:0000313" key="12">
    <source>
        <dbReference type="EMBL" id="KAJ8907971.1"/>
    </source>
</evidence>
<sequence length="1190" mass="134239">MYVKQITISGFKSYRDEVVAGPFSEGHNVVVGRNGSGKSNFFDAVRFVLSDTFANLRAEDRIALLSEGGGVSVLSAYVEIVFDNSDGRLPYEKDDVALRRMIGLKKDEYVLERKNVSRSEVFNLLESAGFSRSNPYYIVQQGKVASLVSMTDPQRLDLLREVAGTRVYDERRAESLKLMEETDGKREKINEVVQYIEERLAELESEKEELKEFQVLDKERRAIEYTIHVKDLEDAKAKLDELEVSRAEEHDQNLELYHLQRENEVKLKTAEQEKVSLENSLRRLREELQRVETQHGRALESAARLRVDVLEAQDAARSGRGIRQDAESALVQVRQSIEEKNAQLEPLMAAFQELKRKEEESQGNLSRSEKRILDLRVKAERNAQFRTKRERDAHLKQKISSGQSLLEESRKQQADIREEEEQLADDTNSLKDLVKRREEEIEEKRLWLETSGGEITLIKKERDELQASRQELWREDATLDASIKSLTSDLHQQERVLRGGIGSSSYLAIKAVNEACKENVELSNGYYGPLYDIISVGERFATAVDTAAGGALTYVVVDTDDTAAKLVKILQREKAGRITFIPLNRLEEQRSAPMPSSQDAIPLISKVQCDEELKPAVRQIFGSTMIARSVAVASQLAKQSNVDCVTLDGDLVNRRGAMTGGFVDVRRSRVEAATNLRKLRTQIEEQQNELELVRDKIQKADVDLANVLAQIESKQSARKAVQGDILRLQTENENAETTMSKSQKSLETIRGRLSSIAETVEETEAELSSMEQEILMPLSSTLSDDEKEELDRLVSSLQSLQEALSLASRERGTLQVDVDKIVEELDSNLKKREAELERTIKRSMTMRDDPGVDAAAALGAREDELEAAHNEAQSYQVALEKCEKEVKDAEASAKQLAISIDGSKSQDSRIAKDIAEQQERMETLFNRRAMLLLKKDDIERKVRELGSLPSDFEKFQGSSSDALMRNLKRTNGKLKSYSHVNKKALDQYMNFTEQRDTLQNRRKELDDGAEAIHQLIDSLDTRKDEDIMRTFKGVSKHFAEVFKELVPGGKASLILHRGGEESGRISYSGVSMKVSFSGSGDSYMLNQLSGGQKSIVALSLIFAIQRLDPAPFYLFDEIDANLDASHRHSVAELIKKQSKTKTQFITTTFRPEFVNTGDKLFGVTHRNKISAINEIGRGEALDFITEVPPT</sequence>
<dbReference type="InterPro" id="IPR036277">
    <property type="entry name" value="SMC_hinge_sf"/>
</dbReference>